<evidence type="ECO:0000313" key="3">
    <source>
        <dbReference type="EMBL" id="CUA97936.1"/>
    </source>
</evidence>
<dbReference type="InterPro" id="IPR038162">
    <property type="entry name" value="SoxY_sf"/>
</dbReference>
<evidence type="ECO:0000313" key="4">
    <source>
        <dbReference type="Proteomes" id="UP000183649"/>
    </source>
</evidence>
<dbReference type="RefSeq" id="WP_055450809.1">
    <property type="nucleotide sequence ID" value="NZ_CYHF01000006.1"/>
</dbReference>
<dbReference type="OrthoDB" id="9798154at2"/>
<dbReference type="InterPro" id="IPR032711">
    <property type="entry name" value="SoxY"/>
</dbReference>
<keyword evidence="4" id="KW-1185">Reference proteome</keyword>
<accession>A0A0K6I4B3</accession>
<sequence>MNQTRRQVMQIGAGAAAMGVAATAGLMPNIALAADAPGWNAPLFEAKSFADVAKIWGATPTESTDVSIIGPDIAENGAVVPVGVKSNAAGTTALGIVVEKNPTSLVAQFNMTDASVPNVATRIKMAQTSNVYAVAKVGDKLLYTKKEIKVTLGGCGG</sequence>
<feature type="signal peptide" evidence="1">
    <location>
        <begin position="1"/>
        <end position="33"/>
    </location>
</feature>
<proteinExistence type="predicted"/>
<dbReference type="NCBIfam" id="TIGR04488">
    <property type="entry name" value="SoxY_true_GGCGG"/>
    <property type="match status" value="1"/>
</dbReference>
<dbReference type="Gene3D" id="2.60.40.2470">
    <property type="entry name" value="SoxY domain"/>
    <property type="match status" value="1"/>
</dbReference>
<evidence type="ECO:0000256" key="1">
    <source>
        <dbReference type="SAM" id="SignalP"/>
    </source>
</evidence>
<feature type="domain" description="Ig-like SoxY" evidence="2">
    <location>
        <begin position="55"/>
        <end position="155"/>
    </location>
</feature>
<reference evidence="4" key="1">
    <citation type="submission" date="2015-08" db="EMBL/GenBank/DDBJ databases">
        <authorList>
            <person name="Varghese N."/>
        </authorList>
    </citation>
    <scope>NUCLEOTIDE SEQUENCE [LARGE SCALE GENOMIC DNA]</scope>
    <source>
        <strain evidence="4">DSM 18181</strain>
    </source>
</reference>
<dbReference type="STRING" id="339866.GCA_001418255_01938"/>
<protein>
    <submittedName>
        <fullName evidence="3">Thiosulfate-binding protein SoxY</fullName>
    </submittedName>
</protein>
<gene>
    <name evidence="3" type="ORF">Ga0061069_106146</name>
</gene>
<dbReference type="AlphaFoldDB" id="A0A0K6I4B3"/>
<name>A0A0K6I4B3_9BURK</name>
<dbReference type="Pfam" id="PF13501">
    <property type="entry name" value="SoxY"/>
    <property type="match status" value="1"/>
</dbReference>
<keyword evidence="1" id="KW-0732">Signal</keyword>
<dbReference type="InterPro" id="IPR016568">
    <property type="entry name" value="Sulphur_oxidation_SoxY"/>
</dbReference>
<evidence type="ECO:0000259" key="2">
    <source>
        <dbReference type="Pfam" id="PF13501"/>
    </source>
</evidence>
<dbReference type="EMBL" id="CYHF01000006">
    <property type="protein sequence ID" value="CUA97936.1"/>
    <property type="molecule type" value="Genomic_DNA"/>
</dbReference>
<dbReference type="InterPro" id="IPR006311">
    <property type="entry name" value="TAT_signal"/>
</dbReference>
<feature type="chain" id="PRO_5005505150" evidence="1">
    <location>
        <begin position="34"/>
        <end position="157"/>
    </location>
</feature>
<organism evidence="3 4">
    <name type="scientific">Thiomonas bhubaneswarensis</name>
    <dbReference type="NCBI Taxonomy" id="339866"/>
    <lineage>
        <taxon>Bacteria</taxon>
        <taxon>Pseudomonadati</taxon>
        <taxon>Pseudomonadota</taxon>
        <taxon>Betaproteobacteria</taxon>
        <taxon>Burkholderiales</taxon>
        <taxon>Thiomonas</taxon>
    </lineage>
</organism>
<dbReference type="PROSITE" id="PS51318">
    <property type="entry name" value="TAT"/>
    <property type="match status" value="1"/>
</dbReference>
<dbReference type="Proteomes" id="UP000183649">
    <property type="component" value="Unassembled WGS sequence"/>
</dbReference>
<dbReference type="PIRSF" id="PIRSF010312">
    <property type="entry name" value="Sulphur_oxidation_SoxY"/>
    <property type="match status" value="1"/>
</dbReference>